<feature type="domain" description="DUF3696" evidence="1">
    <location>
        <begin position="316"/>
        <end position="368"/>
    </location>
</feature>
<dbReference type="EMBL" id="AFWF01000277">
    <property type="protein sequence ID" value="EGU32381.1"/>
    <property type="molecule type" value="Genomic_DNA"/>
</dbReference>
<dbReference type="InterPro" id="IPR014592">
    <property type="entry name" value="P-loop_UCP034888"/>
</dbReference>
<comment type="caution">
    <text evidence="4">The sequence shown here is derived from an EMBL/GenBank/DDBJ whole genome shotgun (WGS) entry which is preliminary data.</text>
</comment>
<evidence type="ECO:0000259" key="1">
    <source>
        <dbReference type="Pfam" id="PF12476"/>
    </source>
</evidence>
<sequence>MLEHLGLRNFKSIKDEDFELSNLTMFSGLNGMGKSSVIQSLLLLRQSFEQHMLPNTGLNLSGEYVSLGNGKDVLFHDAEIESINIEACWPESELNITFDYVENSNMQPVNGGFTTLEGSPFEEALFVSKFQYLSAERISPKSFYDVSEYAISTRRSLGIKGEYTAHFLSQHGDKPISISQLQHEKATSTSLIDNVNAWMSDITPGTKVITKLIPDINQASLHYQFESSSELTAKFRPENTGFGLTYVLPVVTSILGSRIGDLLVIENPESHLHPSGQAIVAKLMAIAAQSGVQIIVETHSDHILNGVRTSIKSKNIMADNALIYFLSRDITSNEHYASADKVVIDSKGRIEHWPVNFFDEWDKSLSHLLRED</sequence>
<dbReference type="Proteomes" id="UP000004605">
    <property type="component" value="Unassembled WGS sequence"/>
</dbReference>
<dbReference type="Pfam" id="PF12476">
    <property type="entry name" value="DUF3696"/>
    <property type="match status" value="1"/>
</dbReference>
<dbReference type="AlphaFoldDB" id="F9S6T6"/>
<evidence type="ECO:0000259" key="2">
    <source>
        <dbReference type="Pfam" id="PF13175"/>
    </source>
</evidence>
<accession>F9S6T6</accession>
<dbReference type="InterPro" id="IPR027417">
    <property type="entry name" value="P-loop_NTPase"/>
</dbReference>
<dbReference type="GO" id="GO:0005524">
    <property type="term" value="F:ATP binding"/>
    <property type="evidence" value="ECO:0007669"/>
    <property type="project" value="InterPro"/>
</dbReference>
<keyword evidence="4" id="KW-0540">Nuclease</keyword>
<organism evidence="4 5">
    <name type="scientific">Vibrio ichthyoenteri ATCC 700023</name>
    <dbReference type="NCBI Taxonomy" id="870968"/>
    <lineage>
        <taxon>Bacteria</taxon>
        <taxon>Pseudomonadati</taxon>
        <taxon>Pseudomonadota</taxon>
        <taxon>Gammaproteobacteria</taxon>
        <taxon>Vibrionales</taxon>
        <taxon>Vibrionaceae</taxon>
        <taxon>Vibrio</taxon>
    </lineage>
</organism>
<evidence type="ECO:0000313" key="4">
    <source>
        <dbReference type="EMBL" id="EGU32381.1"/>
    </source>
</evidence>
<dbReference type="PIRSF" id="PIRSF034888">
    <property type="entry name" value="P-loop_UCP034888"/>
    <property type="match status" value="1"/>
</dbReference>
<dbReference type="PANTHER" id="PTHR43581">
    <property type="entry name" value="ATP/GTP PHOSPHATASE"/>
    <property type="match status" value="1"/>
</dbReference>
<protein>
    <submittedName>
        <fullName evidence="4">Putative ATP-dependent endonuclease (OLD family protein)</fullName>
    </submittedName>
</protein>
<dbReference type="Pfam" id="PF13304">
    <property type="entry name" value="AAA_21"/>
    <property type="match status" value="1"/>
</dbReference>
<name>F9S6T6_9VIBR</name>
<proteinExistence type="predicted"/>
<dbReference type="InterPro" id="IPR051396">
    <property type="entry name" value="Bact_Antivir_Def_Nuclease"/>
</dbReference>
<keyword evidence="4" id="KW-0378">Hydrolase</keyword>
<dbReference type="GO" id="GO:0004519">
    <property type="term" value="F:endonuclease activity"/>
    <property type="evidence" value="ECO:0007669"/>
    <property type="project" value="UniProtKB-KW"/>
</dbReference>
<dbReference type="GO" id="GO:0016887">
    <property type="term" value="F:ATP hydrolysis activity"/>
    <property type="evidence" value="ECO:0007669"/>
    <property type="project" value="InterPro"/>
</dbReference>
<keyword evidence="5" id="KW-1185">Reference proteome</keyword>
<keyword evidence="4" id="KW-0255">Endonuclease</keyword>
<feature type="domain" description="Endonuclease GajA/Old nuclease/RecF-like AAA" evidence="2">
    <location>
        <begin position="1"/>
        <end position="193"/>
    </location>
</feature>
<dbReference type="SUPFAM" id="SSF52540">
    <property type="entry name" value="P-loop containing nucleoside triphosphate hydrolases"/>
    <property type="match status" value="1"/>
</dbReference>
<gene>
    <name evidence="4" type="ORF">VII00023_09284</name>
</gene>
<dbReference type="PANTHER" id="PTHR43581:SF2">
    <property type="entry name" value="EXCINUCLEASE ATPASE SUBUNIT"/>
    <property type="match status" value="1"/>
</dbReference>
<dbReference type="InterPro" id="IPR041685">
    <property type="entry name" value="AAA_GajA/Old/RecF-like"/>
</dbReference>
<dbReference type="InterPro" id="IPR003959">
    <property type="entry name" value="ATPase_AAA_core"/>
</dbReference>
<dbReference type="Pfam" id="PF13175">
    <property type="entry name" value="AAA_15"/>
    <property type="match status" value="1"/>
</dbReference>
<feature type="domain" description="ATPase AAA-type core" evidence="3">
    <location>
        <begin position="229"/>
        <end position="305"/>
    </location>
</feature>
<evidence type="ECO:0000313" key="5">
    <source>
        <dbReference type="Proteomes" id="UP000004605"/>
    </source>
</evidence>
<dbReference type="InterPro" id="IPR022532">
    <property type="entry name" value="DUF3696"/>
</dbReference>
<dbReference type="OrthoDB" id="3322489at2"/>
<dbReference type="Gene3D" id="3.40.50.300">
    <property type="entry name" value="P-loop containing nucleotide triphosphate hydrolases"/>
    <property type="match status" value="1"/>
</dbReference>
<evidence type="ECO:0000259" key="3">
    <source>
        <dbReference type="Pfam" id="PF13304"/>
    </source>
</evidence>
<reference evidence="4 5" key="1">
    <citation type="journal article" date="2012" name="Int. J. Syst. Evol. Microbiol.">
        <title>Vibrio caribbeanicus sp. nov., isolated from the marine sponge Scleritoderma cyanea.</title>
        <authorList>
            <person name="Hoffmann M."/>
            <person name="Monday S.R."/>
            <person name="Allard M.W."/>
            <person name="Strain E.A."/>
            <person name="Whittaker P."/>
            <person name="Naum M."/>
            <person name="McCarthy P.J."/>
            <person name="Lopez J.V."/>
            <person name="Fischer M."/>
            <person name="Brown E.W."/>
        </authorList>
    </citation>
    <scope>NUCLEOTIDE SEQUENCE [LARGE SCALE GENOMIC DNA]</scope>
    <source>
        <strain evidence="4 5">ATCC 700023</strain>
    </source>
</reference>
<dbReference type="RefSeq" id="WP_006714197.1">
    <property type="nucleotide sequence ID" value="NZ_AFWF01000277.1"/>
</dbReference>